<dbReference type="SUPFAM" id="SSF56801">
    <property type="entry name" value="Acetyl-CoA synthetase-like"/>
    <property type="match status" value="1"/>
</dbReference>
<dbReference type="PROSITE" id="PS00455">
    <property type="entry name" value="AMP_BINDING"/>
    <property type="match status" value="1"/>
</dbReference>
<dbReference type="Gene3D" id="3.30.300.30">
    <property type="match status" value="1"/>
</dbReference>
<dbReference type="PANTHER" id="PTHR43767">
    <property type="entry name" value="LONG-CHAIN-FATTY-ACID--COA LIGASE"/>
    <property type="match status" value="1"/>
</dbReference>
<dbReference type="Proteomes" id="UP000186438">
    <property type="component" value="Unassembled WGS sequence"/>
</dbReference>
<dbReference type="EMBL" id="MPNT01000001">
    <property type="protein sequence ID" value="OJZ76130.1"/>
    <property type="molecule type" value="Genomic_DNA"/>
</dbReference>
<dbReference type="InterPro" id="IPR020845">
    <property type="entry name" value="AMP-binding_CS"/>
</dbReference>
<keyword evidence="12" id="KW-1185">Reference proteome</keyword>
<evidence type="ECO:0000256" key="1">
    <source>
        <dbReference type="ARBA" id="ARBA00006432"/>
    </source>
</evidence>
<evidence type="ECO:0000256" key="5">
    <source>
        <dbReference type="ARBA" id="ARBA00069710"/>
    </source>
</evidence>
<name>A0A1Q4I2M3_9MYCO</name>
<dbReference type="STRING" id="53378.BRW65_01475"/>
<dbReference type="RefSeq" id="WP_073870401.1">
    <property type="nucleotide sequence ID" value="NZ_MPNT01000001.1"/>
</dbReference>
<dbReference type="AlphaFoldDB" id="A0A1Q4I2M3"/>
<proteinExistence type="inferred from homology"/>
<dbReference type="PANTHER" id="PTHR43767:SF1">
    <property type="entry name" value="NONRIBOSOMAL PEPTIDE SYNTHASE PES1 (EUROFUNG)-RELATED"/>
    <property type="match status" value="1"/>
</dbReference>
<dbReference type="Pfam" id="PF00501">
    <property type="entry name" value="AMP-binding"/>
    <property type="match status" value="1"/>
</dbReference>
<keyword evidence="2" id="KW-0436">Ligase</keyword>
<gene>
    <name evidence="11" type="ORF">BRW65_01475</name>
</gene>
<evidence type="ECO:0000259" key="10">
    <source>
        <dbReference type="Pfam" id="PF13193"/>
    </source>
</evidence>
<evidence type="ECO:0000256" key="6">
    <source>
        <dbReference type="ARBA" id="ARBA00076959"/>
    </source>
</evidence>
<evidence type="ECO:0000259" key="9">
    <source>
        <dbReference type="Pfam" id="PF00501"/>
    </source>
</evidence>
<dbReference type="InterPro" id="IPR050237">
    <property type="entry name" value="ATP-dep_AMP-bd_enzyme"/>
</dbReference>
<evidence type="ECO:0000256" key="2">
    <source>
        <dbReference type="ARBA" id="ARBA00022598"/>
    </source>
</evidence>
<dbReference type="InterPro" id="IPR000873">
    <property type="entry name" value="AMP-dep_synth/lig_dom"/>
</dbReference>
<evidence type="ECO:0000256" key="8">
    <source>
        <dbReference type="ARBA" id="ARBA00083882"/>
    </source>
</evidence>
<comment type="caution">
    <text evidence="11">The sequence shown here is derived from an EMBL/GenBank/DDBJ whole genome shotgun (WGS) entry which is preliminary data.</text>
</comment>
<dbReference type="InterPro" id="IPR025110">
    <property type="entry name" value="AMP-bd_C"/>
</dbReference>
<dbReference type="Pfam" id="PF13193">
    <property type="entry name" value="AMP-binding_C"/>
    <property type="match status" value="1"/>
</dbReference>
<evidence type="ECO:0000256" key="4">
    <source>
        <dbReference type="ARBA" id="ARBA00036813"/>
    </source>
</evidence>
<evidence type="ECO:0000256" key="3">
    <source>
        <dbReference type="ARBA" id="ARBA00026121"/>
    </source>
</evidence>
<organism evidence="11 12">
    <name type="scientific">Mycobacterium paraffinicum</name>
    <dbReference type="NCBI Taxonomy" id="53378"/>
    <lineage>
        <taxon>Bacteria</taxon>
        <taxon>Bacillati</taxon>
        <taxon>Actinomycetota</taxon>
        <taxon>Actinomycetes</taxon>
        <taxon>Mycobacteriales</taxon>
        <taxon>Mycobacteriaceae</taxon>
        <taxon>Mycobacterium</taxon>
    </lineage>
</organism>
<dbReference type="FunFam" id="3.30.300.30:FF:000008">
    <property type="entry name" value="2,3-dihydroxybenzoate-AMP ligase"/>
    <property type="match status" value="1"/>
</dbReference>
<dbReference type="OrthoDB" id="9803968at2"/>
<evidence type="ECO:0000256" key="7">
    <source>
        <dbReference type="ARBA" id="ARBA00080667"/>
    </source>
</evidence>
<accession>A0A1Q4I2M3</accession>
<dbReference type="InterPro" id="IPR042099">
    <property type="entry name" value="ANL_N_sf"/>
</dbReference>
<evidence type="ECO:0000313" key="11">
    <source>
        <dbReference type="EMBL" id="OJZ76130.1"/>
    </source>
</evidence>
<dbReference type="InterPro" id="IPR045851">
    <property type="entry name" value="AMP-bd_C_sf"/>
</dbReference>
<dbReference type="EC" id="6.2.1.3" evidence="3"/>
<comment type="catalytic activity">
    <reaction evidence="4">
        <text>a long-chain fatty acid + ATP + CoA = a long-chain fatty acyl-CoA + AMP + diphosphate</text>
        <dbReference type="Rhea" id="RHEA:15421"/>
        <dbReference type="ChEBI" id="CHEBI:30616"/>
        <dbReference type="ChEBI" id="CHEBI:33019"/>
        <dbReference type="ChEBI" id="CHEBI:57287"/>
        <dbReference type="ChEBI" id="CHEBI:57560"/>
        <dbReference type="ChEBI" id="CHEBI:83139"/>
        <dbReference type="ChEBI" id="CHEBI:456215"/>
        <dbReference type="EC" id="6.2.1.3"/>
    </reaction>
</comment>
<feature type="domain" description="AMP-binding enzyme C-terminal" evidence="10">
    <location>
        <begin position="416"/>
        <end position="490"/>
    </location>
</feature>
<reference evidence="11 12" key="1">
    <citation type="submission" date="2016-11" db="EMBL/GenBank/DDBJ databases">
        <title>Genome sequences of unsequenced Mycobacteria.</title>
        <authorList>
            <person name="Greninger A.L."/>
            <person name="Fang F."/>
            <person name="Jerome K.R."/>
        </authorList>
    </citation>
    <scope>NUCLEOTIDE SEQUENCE [LARGE SCALE GENOMIC DNA]</scope>
    <source>
        <strain evidence="11 12">M11</strain>
    </source>
</reference>
<dbReference type="GO" id="GO:0004467">
    <property type="term" value="F:long-chain fatty acid-CoA ligase activity"/>
    <property type="evidence" value="ECO:0007669"/>
    <property type="project" value="UniProtKB-EC"/>
</dbReference>
<dbReference type="Gene3D" id="3.40.50.12780">
    <property type="entry name" value="N-terminal domain of ligase-like"/>
    <property type="match status" value="1"/>
</dbReference>
<evidence type="ECO:0000313" key="12">
    <source>
        <dbReference type="Proteomes" id="UP000186438"/>
    </source>
</evidence>
<protein>
    <recommendedName>
        <fullName evidence="5">Long-chain-fatty-acid--CoA ligase FadD13</fullName>
        <ecNumber evidence="3">6.2.1.3</ecNumber>
    </recommendedName>
    <alternativeName>
        <fullName evidence="6">Fatty acyl-CoA ligase</fullName>
    </alternativeName>
    <alternativeName>
        <fullName evidence="8">Fatty acyl-CoA synthetase</fullName>
    </alternativeName>
    <alternativeName>
        <fullName evidence="7">Very-long-chain fatty-acyl-CoA synthetase</fullName>
    </alternativeName>
</protein>
<feature type="domain" description="AMP-dependent synthetase/ligase" evidence="9">
    <location>
        <begin position="9"/>
        <end position="366"/>
    </location>
</feature>
<comment type="similarity">
    <text evidence="1">Belongs to the ATP-dependent AMP-binding enzyme family.</text>
</comment>
<sequence length="501" mass="53813">MLTFRQVLDSTAARLPSKTALVDGERSQTFAAYRRSVLTLVGLVERACAPGARIGLLGRNSLEHTHALWAVPCAGRMLTMLNYRLHEKELRAILADAGATTVIAGPGYHEVAESLSRDLEVLDQVITYDENGEWTIHRGPKVMPGSSNEAEPGGGWIFYTSGTTGEPKGVVLTQSSVMSAAVSYLLGTGLGAHESVLMPLPLCHIVAHLLPGFFLVGATVAVDPDFDPDRFMQTCQRLGITTSILAPIMLRRVVAHRQFASLEALRNLGYGGAPVEIATVATALEVRPQIRLFQGLGMTETDGTYLMLSPEDHWCAVNGDSQILQSVGRALPFAQVRIVDDHGNPVAEGAIGELVVSGPQIMAGYWGHPSLTAQTLVDGWLRTGDLARRDDDGLTYLADRKKDMIISGGLNVYCLEVENVLAKHPQVAEVAVFGVADAEWGERVVAAVVPTAGGLTEAELRAYARESLAGFKIPKQVVVVDGLPRNAMGKVLKSQLRRLVG</sequence>